<accession>A0A015SJS4</accession>
<dbReference type="EMBL" id="JGCY01000404">
    <property type="protein sequence ID" value="EXY72484.1"/>
    <property type="molecule type" value="Genomic_DNA"/>
</dbReference>
<dbReference type="PATRIC" id="fig|1339315.3.peg.4462"/>
<evidence type="ECO:0000313" key="3">
    <source>
        <dbReference type="EMBL" id="EXY72484.1"/>
    </source>
</evidence>
<dbReference type="RefSeq" id="WP_032588759.1">
    <property type="nucleotide sequence ID" value="NZ_JGCY01000404.1"/>
</dbReference>
<feature type="chain" id="PRO_5001476009" description="Glycoside hydrolase 123-like N-terminal domain-containing protein" evidence="1">
    <location>
        <begin position="24"/>
        <end position="1015"/>
    </location>
</feature>
<organism evidence="3 4">
    <name type="scientific">Bacteroides fragilis str. 3988T(B)14</name>
    <dbReference type="NCBI Taxonomy" id="1339315"/>
    <lineage>
        <taxon>Bacteria</taxon>
        <taxon>Pseudomonadati</taxon>
        <taxon>Bacteroidota</taxon>
        <taxon>Bacteroidia</taxon>
        <taxon>Bacteroidales</taxon>
        <taxon>Bacteroidaceae</taxon>
        <taxon>Bacteroides</taxon>
    </lineage>
</organism>
<reference evidence="3 4" key="1">
    <citation type="submission" date="2014-02" db="EMBL/GenBank/DDBJ databases">
        <authorList>
            <person name="Sears C."/>
            <person name="Carroll K."/>
            <person name="Sack B.R."/>
            <person name="Qadri F."/>
            <person name="Myers L.L."/>
            <person name="Chung G.-T."/>
            <person name="Escheverria P."/>
            <person name="Fraser C.M."/>
            <person name="Sadzewicz L."/>
            <person name="Shefchek K.A."/>
            <person name="Tallon L."/>
            <person name="Das S.P."/>
            <person name="Daugherty S."/>
            <person name="Mongodin E.F."/>
        </authorList>
    </citation>
    <scope>NUCLEOTIDE SEQUENCE [LARGE SCALE GENOMIC DNA]</scope>
    <source>
        <strain evidence="4">3988T(B)14</strain>
    </source>
</reference>
<gene>
    <name evidence="3" type="ORF">M124_3828</name>
</gene>
<dbReference type="Pfam" id="PF19543">
    <property type="entry name" value="GH123_N"/>
    <property type="match status" value="1"/>
</dbReference>
<dbReference type="InterPro" id="IPR045711">
    <property type="entry name" value="GH123-like_N"/>
</dbReference>
<keyword evidence="1" id="KW-0732">Signal</keyword>
<evidence type="ECO:0000256" key="1">
    <source>
        <dbReference type="SAM" id="SignalP"/>
    </source>
</evidence>
<feature type="signal peptide" evidence="1">
    <location>
        <begin position="1"/>
        <end position="23"/>
    </location>
</feature>
<proteinExistence type="predicted"/>
<sequence>MRLHVLSLTCLLLTVGGTGPVAAQKPQNYPYGVPSEPWEESFGNHRAVLQIEKPAQIANLDFQWRRPDKDAGHKRFLIIHAATGDTIRNIRRIEVNDEHCRLQFGPVEQKGTYYFYYLPYQVQKGYGFYSGGYLPKENEPDAAWQAQGGATLKSTRAKVVRVESRQAFDSFYPMEVAATAREKENYINRHKASLYLFAEDRRFPIRMRSNLPTKWLADKQGKLFRGEAAPNEYYTFQIGLWAAVNQADKIAYRASSLKCGREIIPATAITCFNVEGTDPYGKAFKKEVNVPKGEVQALWFGIDIPDGQKEGIYTGTITLSDAGGAQSSIPLSIRIAGKALPDRGDSELWRCSRLRWLNSTLGIADTPTAPYTAMTVNENRIGCLGRSITIDEGTGLPAQIRSWNNDVLSSPIEFVIQTAGGVKSLKAVPELTERTEGHVAGNWKAEDEDMTVSCKAIMEFDGWINYIYTITPKKQIQVKDVRLVLPVRNEIGTYFLGMGLPGQPTPQQYDGKWDAPEKTVNNFGVSIPTSKEQQWLWPFDSFWIGNEHAGIHCEFRGSTYSGPLLNLYRPAYPESWFNGGKGGFAIRKEADGVKAVAYSGERMLEAGSSITFDFAMIITPVKMLDMKSQFTDRYYHNGPKPTPSQADIEAGVRIINVHQGNDYNPFINYPFLTVDKMKEFTKEWHARGCKIKIYYTLRELSNATAEIWAIRSLGNEILRGGNGGGFPWCREHFVTNYTPQWYEHFDNADKQGITADASILTAEGDSRWYNYYIEGLRWMVQNMDIDGIYLDDVSFDRRILKRMRRAMESVKPGCLIDLHSNTGFSRGPANQYTEFFPYVDKLWFGESFLYDKMTPANWLVESSGIPFGLSGDMLYRGGNAWLGMQYGMTVRYPWYTEGVNCDPRQVWKIWDSFGIAEATMLGFWEEHPAVSTSDEAVKVTVYRKPEKVLLSLGNYSDEVKTVKLNIDWKQIGLNPQRAKLTAPEIPDMQQAHEWNVDTPIVTAPRKGWIIYLTSE</sequence>
<evidence type="ECO:0000259" key="2">
    <source>
        <dbReference type="Pfam" id="PF19543"/>
    </source>
</evidence>
<protein>
    <recommendedName>
        <fullName evidence="2">Glycoside hydrolase 123-like N-terminal domain-containing protein</fullName>
    </recommendedName>
</protein>
<name>A0A015SJS4_BACFG</name>
<feature type="domain" description="Glycoside hydrolase 123-like N-terminal" evidence="2">
    <location>
        <begin position="38"/>
        <end position="1012"/>
    </location>
</feature>
<dbReference type="AlphaFoldDB" id="A0A015SJS4"/>
<dbReference type="Proteomes" id="UP000020529">
    <property type="component" value="Unassembled WGS sequence"/>
</dbReference>
<evidence type="ECO:0000313" key="4">
    <source>
        <dbReference type="Proteomes" id="UP000020529"/>
    </source>
</evidence>
<comment type="caution">
    <text evidence="3">The sequence shown here is derived from an EMBL/GenBank/DDBJ whole genome shotgun (WGS) entry which is preliminary data.</text>
</comment>